<dbReference type="Proteomes" id="UP000291838">
    <property type="component" value="Unassembled WGS sequence"/>
</dbReference>
<keyword evidence="1 2" id="KW-0597">Phosphoprotein</keyword>
<protein>
    <submittedName>
        <fullName evidence="4">Response regulator</fullName>
    </submittedName>
</protein>
<dbReference type="EMBL" id="SDWS01000005">
    <property type="protein sequence ID" value="RYB90068.1"/>
    <property type="molecule type" value="Genomic_DNA"/>
</dbReference>
<keyword evidence="5" id="KW-1185">Reference proteome</keyword>
<name>A0A4Q2RND1_9ACTN</name>
<dbReference type="Gene3D" id="3.40.50.2300">
    <property type="match status" value="1"/>
</dbReference>
<evidence type="ECO:0000256" key="2">
    <source>
        <dbReference type="PROSITE-ProRule" id="PRU00169"/>
    </source>
</evidence>
<dbReference type="AlphaFoldDB" id="A0A4Q2RND1"/>
<dbReference type="Pfam" id="PF00072">
    <property type="entry name" value="Response_reg"/>
    <property type="match status" value="1"/>
</dbReference>
<accession>A0A4Q2RND1</accession>
<dbReference type="PANTHER" id="PTHR44591">
    <property type="entry name" value="STRESS RESPONSE REGULATOR PROTEIN 1"/>
    <property type="match status" value="1"/>
</dbReference>
<proteinExistence type="predicted"/>
<dbReference type="GO" id="GO:0000160">
    <property type="term" value="P:phosphorelay signal transduction system"/>
    <property type="evidence" value="ECO:0007669"/>
    <property type="project" value="InterPro"/>
</dbReference>
<sequence>MFTGASFRCDRLLTDVSVVRQLRFLVVDDTAEIRDLMVRMVERAGHVAEEAADGVEATESLSAHRYDVMLLDLSMPRMDGEDVVRWLHAHPDRAEGLRTVVVTAWAGDRRGRLQELGVTTVLPKPFRRQHLTDLIAGVAIDTEN</sequence>
<dbReference type="SMART" id="SM00448">
    <property type="entry name" value="REC"/>
    <property type="match status" value="1"/>
</dbReference>
<evidence type="ECO:0000313" key="4">
    <source>
        <dbReference type="EMBL" id="RYB90068.1"/>
    </source>
</evidence>
<dbReference type="CDD" id="cd17546">
    <property type="entry name" value="REC_hyHK_CKI1_RcsC-like"/>
    <property type="match status" value="1"/>
</dbReference>
<dbReference type="PANTHER" id="PTHR44591:SF3">
    <property type="entry name" value="RESPONSE REGULATORY DOMAIN-CONTAINING PROTEIN"/>
    <property type="match status" value="1"/>
</dbReference>
<dbReference type="InterPro" id="IPR011006">
    <property type="entry name" value="CheY-like_superfamily"/>
</dbReference>
<reference evidence="4 5" key="1">
    <citation type="submission" date="2019-01" db="EMBL/GenBank/DDBJ databases">
        <title>Novel species of Nocardioides.</title>
        <authorList>
            <person name="Liu Q."/>
            <person name="Xin Y.-H."/>
        </authorList>
    </citation>
    <scope>NUCLEOTIDE SEQUENCE [LARGE SCALE GENOMIC DNA]</scope>
    <source>
        <strain evidence="4 5">HLT3-15</strain>
    </source>
</reference>
<dbReference type="PROSITE" id="PS50110">
    <property type="entry name" value="RESPONSE_REGULATORY"/>
    <property type="match status" value="1"/>
</dbReference>
<dbReference type="SUPFAM" id="SSF52172">
    <property type="entry name" value="CheY-like"/>
    <property type="match status" value="1"/>
</dbReference>
<evidence type="ECO:0000313" key="5">
    <source>
        <dbReference type="Proteomes" id="UP000291838"/>
    </source>
</evidence>
<organism evidence="4 5">
    <name type="scientific">Nocardioides glacieisoli</name>
    <dbReference type="NCBI Taxonomy" id="1168730"/>
    <lineage>
        <taxon>Bacteria</taxon>
        <taxon>Bacillati</taxon>
        <taxon>Actinomycetota</taxon>
        <taxon>Actinomycetes</taxon>
        <taxon>Propionibacteriales</taxon>
        <taxon>Nocardioidaceae</taxon>
        <taxon>Nocardioides</taxon>
    </lineage>
</organism>
<evidence type="ECO:0000259" key="3">
    <source>
        <dbReference type="PROSITE" id="PS50110"/>
    </source>
</evidence>
<dbReference type="InterPro" id="IPR050595">
    <property type="entry name" value="Bact_response_regulator"/>
</dbReference>
<feature type="modified residue" description="4-aspartylphosphate" evidence="2">
    <location>
        <position position="72"/>
    </location>
</feature>
<dbReference type="RefSeq" id="WP_129475791.1">
    <property type="nucleotide sequence ID" value="NZ_SDWS01000005.1"/>
</dbReference>
<dbReference type="InterPro" id="IPR001789">
    <property type="entry name" value="Sig_transdc_resp-reg_receiver"/>
</dbReference>
<evidence type="ECO:0000256" key="1">
    <source>
        <dbReference type="ARBA" id="ARBA00022553"/>
    </source>
</evidence>
<comment type="caution">
    <text evidence="4">The sequence shown here is derived from an EMBL/GenBank/DDBJ whole genome shotgun (WGS) entry which is preliminary data.</text>
</comment>
<gene>
    <name evidence="4" type="ORF">EUA06_11700</name>
</gene>
<dbReference type="OrthoDB" id="3784905at2"/>
<feature type="domain" description="Response regulatory" evidence="3">
    <location>
        <begin position="23"/>
        <end position="139"/>
    </location>
</feature>